<sequence>MKRKGFVVNILWSAGLAFSVMAAPENGTQTDNVSAVASNTATSTAQARVGQQVDQLFTANSPLDVVRIMSEESPLDAPLVLQAVYRKAPNVSLEELVLAAFNAAPESALAIASMALDLGLDATLLPGLAITANIDPTTVAQATAAGPATQTPIIRRHPRGSGISPS</sequence>
<evidence type="ECO:0000256" key="1">
    <source>
        <dbReference type="SAM" id="MobiDB-lite"/>
    </source>
</evidence>
<evidence type="ECO:0000256" key="2">
    <source>
        <dbReference type="SAM" id="SignalP"/>
    </source>
</evidence>
<keyword evidence="4" id="KW-1185">Reference proteome</keyword>
<name>A0A1R4LBI9_VIBR1</name>
<accession>A0A1R4LBI9</accession>
<dbReference type="STRING" id="1123498.VR7878_00549"/>
<dbReference type="AlphaFoldDB" id="A0A1R4LBI9"/>
<dbReference type="Proteomes" id="UP000188276">
    <property type="component" value="Unassembled WGS sequence"/>
</dbReference>
<feature type="chain" id="PRO_5012074225" evidence="2">
    <location>
        <begin position="23"/>
        <end position="166"/>
    </location>
</feature>
<protein>
    <submittedName>
        <fullName evidence="3">Uncharacterized protein</fullName>
    </submittedName>
</protein>
<evidence type="ECO:0000313" key="3">
    <source>
        <dbReference type="EMBL" id="SJN53925.1"/>
    </source>
</evidence>
<reference evidence="4" key="1">
    <citation type="submission" date="2017-02" db="EMBL/GenBank/DDBJ databases">
        <authorList>
            <person name="Rodrigo-Torres L."/>
            <person name="Arahal R.D."/>
            <person name="Lucena T."/>
        </authorList>
    </citation>
    <scope>NUCLEOTIDE SEQUENCE [LARGE SCALE GENOMIC DNA]</scope>
    <source>
        <strain evidence="4">CECT 7878</strain>
    </source>
</reference>
<dbReference type="EMBL" id="FULE01000009">
    <property type="protein sequence ID" value="SJN53925.1"/>
    <property type="molecule type" value="Genomic_DNA"/>
</dbReference>
<evidence type="ECO:0000313" key="4">
    <source>
        <dbReference type="Proteomes" id="UP000188276"/>
    </source>
</evidence>
<feature type="compositionally biased region" description="Low complexity" evidence="1">
    <location>
        <begin position="143"/>
        <end position="152"/>
    </location>
</feature>
<gene>
    <name evidence="3" type="ORF">VR7878_00549</name>
</gene>
<keyword evidence="2" id="KW-0732">Signal</keyword>
<organism evidence="3 4">
    <name type="scientific">Vibrio ruber (strain DSM 16370 / JCM 11486 / BCRC 17186 / CECT 7878 / LMG 23124 / VR1)</name>
    <dbReference type="NCBI Taxonomy" id="1123498"/>
    <lineage>
        <taxon>Bacteria</taxon>
        <taxon>Pseudomonadati</taxon>
        <taxon>Pseudomonadota</taxon>
        <taxon>Gammaproteobacteria</taxon>
        <taxon>Vibrionales</taxon>
        <taxon>Vibrionaceae</taxon>
        <taxon>Vibrio</taxon>
    </lineage>
</organism>
<proteinExistence type="predicted"/>
<feature type="region of interest" description="Disordered" evidence="1">
    <location>
        <begin position="143"/>
        <end position="166"/>
    </location>
</feature>
<feature type="signal peptide" evidence="2">
    <location>
        <begin position="1"/>
        <end position="22"/>
    </location>
</feature>